<name>A0ABV2LU51_9FLAO</name>
<dbReference type="RefSeq" id="WP_354508966.1">
    <property type="nucleotide sequence ID" value="NZ_JBEPMO010000008.1"/>
</dbReference>
<proteinExistence type="predicted"/>
<gene>
    <name evidence="2" type="ORF">ABID46_001674</name>
</gene>
<comment type="caution">
    <text evidence="2">The sequence shown here is derived from an EMBL/GenBank/DDBJ whole genome shotgun (WGS) entry which is preliminary data.</text>
</comment>
<protein>
    <submittedName>
        <fullName evidence="2">Uncharacterized protein</fullName>
    </submittedName>
</protein>
<feature type="chain" id="PRO_5047418721" evidence="1">
    <location>
        <begin position="19"/>
        <end position="206"/>
    </location>
</feature>
<keyword evidence="1" id="KW-0732">Signal</keyword>
<evidence type="ECO:0000313" key="3">
    <source>
        <dbReference type="Proteomes" id="UP001549146"/>
    </source>
</evidence>
<dbReference type="Proteomes" id="UP001549146">
    <property type="component" value="Unassembled WGS sequence"/>
</dbReference>
<sequence length="206" mass="23019">MKRLFLTAILGISFVAFGQDKPLSPEKVKQENRATAKEEVKVAAEKSEAEIALEQGKELNVRTASTAEIRSMSSATDAKFSPALGIEGNWELGMNPEQKEIILTGGTILNKSDVPTQKLRMMVYFADKGFSLEKPELIGNMYSFIDIDPIEAKGNKVEQSFITTWAIENMQPGTYYPYIILGEFNPQTNQFDLRDVKVFDNTITIP</sequence>
<keyword evidence="3" id="KW-1185">Reference proteome</keyword>
<dbReference type="EMBL" id="JBEPMO010000008">
    <property type="protein sequence ID" value="MET3732090.1"/>
    <property type="molecule type" value="Genomic_DNA"/>
</dbReference>
<feature type="signal peptide" evidence="1">
    <location>
        <begin position="1"/>
        <end position="18"/>
    </location>
</feature>
<evidence type="ECO:0000256" key="1">
    <source>
        <dbReference type="SAM" id="SignalP"/>
    </source>
</evidence>
<evidence type="ECO:0000313" key="2">
    <source>
        <dbReference type="EMBL" id="MET3732090.1"/>
    </source>
</evidence>
<accession>A0ABV2LU51</accession>
<organism evidence="2 3">
    <name type="scientific">Moheibacter stercoris</name>
    <dbReference type="NCBI Taxonomy" id="1628251"/>
    <lineage>
        <taxon>Bacteria</taxon>
        <taxon>Pseudomonadati</taxon>
        <taxon>Bacteroidota</taxon>
        <taxon>Flavobacteriia</taxon>
        <taxon>Flavobacteriales</taxon>
        <taxon>Weeksellaceae</taxon>
        <taxon>Moheibacter</taxon>
    </lineage>
</organism>
<reference evidence="2 3" key="1">
    <citation type="submission" date="2024-06" db="EMBL/GenBank/DDBJ databases">
        <title>Genomic Encyclopedia of Type Strains, Phase IV (KMG-IV): sequencing the most valuable type-strain genomes for metagenomic binning, comparative biology and taxonomic classification.</title>
        <authorList>
            <person name="Goeker M."/>
        </authorList>
    </citation>
    <scope>NUCLEOTIDE SEQUENCE [LARGE SCALE GENOMIC DNA]</scope>
    <source>
        <strain evidence="2 3">DSM 29388</strain>
    </source>
</reference>